<dbReference type="SUPFAM" id="SSF51445">
    <property type="entry name" value="(Trans)glycosidases"/>
    <property type="match status" value="1"/>
</dbReference>
<protein>
    <submittedName>
        <fullName evidence="4">Endo alpha-1,4 polygalactosaminidase</fullName>
    </submittedName>
</protein>
<feature type="compositionally biased region" description="Basic and acidic residues" evidence="1">
    <location>
        <begin position="31"/>
        <end position="44"/>
    </location>
</feature>
<evidence type="ECO:0000259" key="3">
    <source>
        <dbReference type="Pfam" id="PF03537"/>
    </source>
</evidence>
<sequence>MRVGGLAVALVLVASVLAGCGESGRAQRSPGAHDRTEPPAEAREPTGGATREAASGDWWRPRPGTAADWDWQISEPYDLSAPRQMYDLDLFDLAPAGSELRYRDGEVIPVPAGALAGKVATLHARTPRPIVICYVDTGAYEDYRPDAHRFPGHRAAATGGPPNRPRQPAAGSVIGWDTGWEGERWLDIRRSRRHLFADAVWARFDLARRMGCDGVEPDQNNPVDNDPGFPITLEDQLSWYREVAEQAHRRGLSVGLKNGHDQPGSAARLVDAFDWALPEECARFDECDELSPFIKHGKAVFAVDYAGSVRAGLACRQHRSRGFDGLIKDEPPTGAHRVPCRS</sequence>
<dbReference type="Gene3D" id="3.20.20.70">
    <property type="entry name" value="Aldolase class I"/>
    <property type="match status" value="1"/>
</dbReference>
<name>A0A7H8NBT6_9ACTN</name>
<feature type="domain" description="Glycoside-hydrolase family GH114 TIM-barrel" evidence="3">
    <location>
        <begin position="69"/>
        <end position="329"/>
    </location>
</feature>
<keyword evidence="5" id="KW-1185">Reference proteome</keyword>
<evidence type="ECO:0000256" key="2">
    <source>
        <dbReference type="SAM" id="SignalP"/>
    </source>
</evidence>
<feature type="region of interest" description="Disordered" evidence="1">
    <location>
        <begin position="23"/>
        <end position="63"/>
    </location>
</feature>
<feature type="chain" id="PRO_5039533668" evidence="2">
    <location>
        <begin position="19"/>
        <end position="342"/>
    </location>
</feature>
<feature type="signal peptide" evidence="2">
    <location>
        <begin position="1"/>
        <end position="18"/>
    </location>
</feature>
<keyword evidence="2" id="KW-0732">Signal</keyword>
<evidence type="ECO:0000256" key="1">
    <source>
        <dbReference type="SAM" id="MobiDB-lite"/>
    </source>
</evidence>
<accession>A0A7H8NBT6</accession>
<dbReference type="PANTHER" id="PTHR35273:SF2">
    <property type="entry name" value="ALPHA-GALACTOSIDASE"/>
    <property type="match status" value="1"/>
</dbReference>
<evidence type="ECO:0000313" key="5">
    <source>
        <dbReference type="Proteomes" id="UP000509303"/>
    </source>
</evidence>
<gene>
    <name evidence="4" type="ORF">HUT08_22855</name>
</gene>
<dbReference type="Pfam" id="PF03537">
    <property type="entry name" value="Glyco_hydro_114"/>
    <property type="match status" value="1"/>
</dbReference>
<dbReference type="Proteomes" id="UP000509303">
    <property type="component" value="Chromosome"/>
</dbReference>
<evidence type="ECO:0000313" key="4">
    <source>
        <dbReference type="EMBL" id="QKW51903.1"/>
    </source>
</evidence>
<reference evidence="4 5" key="1">
    <citation type="submission" date="2020-06" db="EMBL/GenBank/DDBJ databases">
        <title>Genome mining for natural products.</title>
        <authorList>
            <person name="Zhang B."/>
            <person name="Shi J."/>
            <person name="Ge H."/>
        </authorList>
    </citation>
    <scope>NUCLEOTIDE SEQUENCE [LARGE SCALE GENOMIC DNA]</scope>
    <source>
        <strain evidence="4 5">NA00687</strain>
    </source>
</reference>
<feature type="region of interest" description="Disordered" evidence="1">
    <location>
        <begin position="152"/>
        <end position="173"/>
    </location>
</feature>
<dbReference type="InterPro" id="IPR013785">
    <property type="entry name" value="Aldolase_TIM"/>
</dbReference>
<organism evidence="4 5">
    <name type="scientific">Streptomyces buecherae</name>
    <dbReference type="NCBI Taxonomy" id="2763006"/>
    <lineage>
        <taxon>Bacteria</taxon>
        <taxon>Bacillati</taxon>
        <taxon>Actinomycetota</taxon>
        <taxon>Actinomycetes</taxon>
        <taxon>Kitasatosporales</taxon>
        <taxon>Streptomycetaceae</taxon>
        <taxon>Streptomyces</taxon>
    </lineage>
</organism>
<dbReference type="InterPro" id="IPR004352">
    <property type="entry name" value="GH114_TIM-barrel"/>
</dbReference>
<dbReference type="InterPro" id="IPR017853">
    <property type="entry name" value="GH"/>
</dbReference>
<proteinExistence type="predicted"/>
<dbReference type="PANTHER" id="PTHR35273">
    <property type="entry name" value="ALPHA-1,4 POLYGALACTOSAMINIDASE, PUTATIVE (AFU_ORTHOLOGUE AFUA_3G07890)-RELATED"/>
    <property type="match status" value="1"/>
</dbReference>
<dbReference type="EMBL" id="CP054929">
    <property type="protein sequence ID" value="QKW51903.1"/>
    <property type="molecule type" value="Genomic_DNA"/>
</dbReference>
<dbReference type="PROSITE" id="PS51257">
    <property type="entry name" value="PROKAR_LIPOPROTEIN"/>
    <property type="match status" value="1"/>
</dbReference>
<dbReference type="AlphaFoldDB" id="A0A7H8NBT6"/>